<organism evidence="1 2">
    <name type="scientific">Chaenocephalus aceratus</name>
    <name type="common">Blackfin icefish</name>
    <name type="synonym">Chaenichthys aceratus</name>
    <dbReference type="NCBI Taxonomy" id="36190"/>
    <lineage>
        <taxon>Eukaryota</taxon>
        <taxon>Metazoa</taxon>
        <taxon>Chordata</taxon>
        <taxon>Craniata</taxon>
        <taxon>Vertebrata</taxon>
        <taxon>Euteleostomi</taxon>
        <taxon>Actinopterygii</taxon>
        <taxon>Neopterygii</taxon>
        <taxon>Teleostei</taxon>
        <taxon>Neoteleostei</taxon>
        <taxon>Acanthomorphata</taxon>
        <taxon>Eupercaria</taxon>
        <taxon>Perciformes</taxon>
        <taxon>Notothenioidei</taxon>
        <taxon>Channichthyidae</taxon>
        <taxon>Chaenocephalus</taxon>
    </lineage>
</organism>
<keyword evidence="2" id="KW-1185">Reference proteome</keyword>
<evidence type="ECO:0000313" key="2">
    <source>
        <dbReference type="Proteomes" id="UP001057452"/>
    </source>
</evidence>
<reference evidence="1" key="1">
    <citation type="submission" date="2022-05" db="EMBL/GenBank/DDBJ databases">
        <title>Chromosome-level genome of Chaenocephalus aceratus.</title>
        <authorList>
            <person name="Park H."/>
        </authorList>
    </citation>
    <scope>NUCLEOTIDE SEQUENCE</scope>
    <source>
        <strain evidence="1">KU_202001</strain>
    </source>
</reference>
<sequence>RNESVCDVGWLLTVCPMTHMGLVLLSLHISILPPHPLCSYFSLIVHLFGLYLPQW</sequence>
<feature type="non-terminal residue" evidence="1">
    <location>
        <position position="55"/>
    </location>
</feature>
<evidence type="ECO:0000313" key="1">
    <source>
        <dbReference type="EMBL" id="KAI4803891.1"/>
    </source>
</evidence>
<feature type="non-terminal residue" evidence="1">
    <location>
        <position position="1"/>
    </location>
</feature>
<dbReference type="Proteomes" id="UP001057452">
    <property type="component" value="Chromosome 15"/>
</dbReference>
<name>A0ACB9VVC2_CHAAC</name>
<comment type="caution">
    <text evidence="1">The sequence shown here is derived from an EMBL/GenBank/DDBJ whole genome shotgun (WGS) entry which is preliminary data.</text>
</comment>
<accession>A0ACB9VVC2</accession>
<gene>
    <name evidence="1" type="ORF">KUCAC02_025538</name>
</gene>
<dbReference type="EMBL" id="CM043799">
    <property type="protein sequence ID" value="KAI4803891.1"/>
    <property type="molecule type" value="Genomic_DNA"/>
</dbReference>
<protein>
    <submittedName>
        <fullName evidence="1">Uncharacterized protein</fullName>
    </submittedName>
</protein>
<proteinExistence type="predicted"/>